<name>A0AA48QXY3_9TREE</name>
<dbReference type="GeneID" id="85497683"/>
<organism evidence="2 3">
    <name type="scientific">Cutaneotrichosporon cavernicola</name>
    <dbReference type="NCBI Taxonomy" id="279322"/>
    <lineage>
        <taxon>Eukaryota</taxon>
        <taxon>Fungi</taxon>
        <taxon>Dikarya</taxon>
        <taxon>Basidiomycota</taxon>
        <taxon>Agaricomycotina</taxon>
        <taxon>Tremellomycetes</taxon>
        <taxon>Trichosporonales</taxon>
        <taxon>Trichosporonaceae</taxon>
        <taxon>Cutaneotrichosporon</taxon>
    </lineage>
</organism>
<keyword evidence="3" id="KW-1185">Reference proteome</keyword>
<evidence type="ECO:0000313" key="3">
    <source>
        <dbReference type="Proteomes" id="UP001233271"/>
    </source>
</evidence>
<evidence type="ECO:0000256" key="1">
    <source>
        <dbReference type="SAM" id="MobiDB-lite"/>
    </source>
</evidence>
<dbReference type="AlphaFoldDB" id="A0AA48QXY3"/>
<accession>A0AA48QXY3</accession>
<dbReference type="KEGG" id="ccac:CcaHIS019_0602720"/>
<sequence length="457" mass="51677">MSHTPDRSPHSSPNPDAYSDTEERDNGMSFLHTHANRSFPQDRYPDGTVDGDHFSNTTFPGGRRGPRDLRRTNAFHSHVARSIRDFDHPDDHVDENITSQETDNGPVPHRNTARWERGRLPDHTSIAQQPVRESSRYHPYDMEADRTPTTTRMRGQSRSLSKRHRYQPRESSSRNRCRSSNSTEERDETPYDRDGRHEHASPKKASHHPIQDRQAIDAMLQHYIKSLSEQERMAFYQGLTSGVNKPVAGLTLEAEPAAANSIDAPTETVVGLLPAPAVHHLDDSDVLAEAEVDFERINDVLKQLTRVVDDSKVRQDDETSAVMGWFQPLLDKLNGSMINAHLNTWHDSETVLHEALLNLTTKALAKAVELKEKAVVELDKIDAAEKEKLRLIEIAREDFKNILSGQQAELGLLDAGFEEKTKALRNKAEKLLTTDEISAEALANVNRRQSTKIKARR</sequence>
<feature type="compositionally biased region" description="Basic and acidic residues" evidence="1">
    <location>
        <begin position="113"/>
        <end position="122"/>
    </location>
</feature>
<feature type="compositionally biased region" description="Basic and acidic residues" evidence="1">
    <location>
        <begin position="86"/>
        <end position="95"/>
    </location>
</feature>
<dbReference type="Proteomes" id="UP001233271">
    <property type="component" value="Chromosome 6"/>
</dbReference>
<feature type="compositionally biased region" description="Basic and acidic residues" evidence="1">
    <location>
        <begin position="188"/>
        <end position="201"/>
    </location>
</feature>
<reference evidence="2" key="1">
    <citation type="journal article" date="2023" name="BMC Genomics">
        <title>Chromosome-level genome assemblies of Cutaneotrichosporon spp. (Trichosporonales, Basidiomycota) reveal imbalanced evolution between nucleotide sequences and chromosome synteny.</title>
        <authorList>
            <person name="Kobayashi Y."/>
            <person name="Kayamori A."/>
            <person name="Aoki K."/>
            <person name="Shiwa Y."/>
            <person name="Matsutani M."/>
            <person name="Fujita N."/>
            <person name="Sugita T."/>
            <person name="Iwasaki W."/>
            <person name="Tanaka N."/>
            <person name="Takashima M."/>
        </authorList>
    </citation>
    <scope>NUCLEOTIDE SEQUENCE</scope>
    <source>
        <strain evidence="2">HIS019</strain>
    </source>
</reference>
<protein>
    <submittedName>
        <fullName evidence="2">Uncharacterized protein</fullName>
    </submittedName>
</protein>
<dbReference type="RefSeq" id="XP_060459078.1">
    <property type="nucleotide sequence ID" value="XM_060602712.1"/>
</dbReference>
<gene>
    <name evidence="2" type="ORF">CcaverHIS019_0602720</name>
</gene>
<dbReference type="EMBL" id="AP028217">
    <property type="protein sequence ID" value="BEI93813.1"/>
    <property type="molecule type" value="Genomic_DNA"/>
</dbReference>
<feature type="region of interest" description="Disordered" evidence="1">
    <location>
        <begin position="1"/>
        <end position="69"/>
    </location>
</feature>
<feature type="compositionally biased region" description="Polar residues" evidence="1">
    <location>
        <begin position="147"/>
        <end position="159"/>
    </location>
</feature>
<evidence type="ECO:0000313" key="2">
    <source>
        <dbReference type="EMBL" id="BEI93813.1"/>
    </source>
</evidence>
<feature type="compositionally biased region" description="Basic and acidic residues" evidence="1">
    <location>
        <begin position="133"/>
        <end position="146"/>
    </location>
</feature>
<feature type="region of interest" description="Disordered" evidence="1">
    <location>
        <begin position="86"/>
        <end position="210"/>
    </location>
</feature>
<proteinExistence type="predicted"/>